<organism evidence="5 6">
    <name type="scientific">Massilia timonae</name>
    <dbReference type="NCBI Taxonomy" id="47229"/>
    <lineage>
        <taxon>Bacteria</taxon>
        <taxon>Pseudomonadati</taxon>
        <taxon>Pseudomonadota</taxon>
        <taxon>Betaproteobacteria</taxon>
        <taxon>Burkholderiales</taxon>
        <taxon>Oxalobacteraceae</taxon>
        <taxon>Telluria group</taxon>
        <taxon>Massilia</taxon>
    </lineage>
</organism>
<dbReference type="RefSeq" id="WP_071361715.1">
    <property type="nucleotide sequence ID" value="NZ_JRYB01000001.1"/>
</dbReference>
<sequence>MNYLEAFMKSTASTGAAACLLLAAQLGTAHAATITVSPGQSIQTAVNGAVAGDTVRVLAGTYTQKVLVANKSGTASAPITIKADPGVVLKGGSGVTPSGRQGLITIRNANHVRVEGFEVTGFTSGSSSATPVGILIEGSGAGLQIVDNKIHGIKHTSTCRDPCAVGAHGLAVFGTTSAGITDLLVQGNEVYQNVLQASEALVINGNVDRFEVLNNHVHDNNNIGFDFIGFEGECSGCGDKDRARNGIVRNNRAVNNSSSTNPWYGGEGSAAGFYVDGGRYIVFDGNTSTGNDLGFEFASEHAGKATEDIVMSNNVVYKNREVGLTVGGYDAGLGAARRIHVHNNSFYKNQGWGTEIVFQHKVIDSRFSNNIFFGTGPAADNYLNEGSGHSGNVWGTNLWWGTNASGGSLPGVRVLADPRFIAPESGNLNLQATSPAIGVGATGAALTTWTSPLWSRYFAGGAIPVNGVTDINGQARIEGTIDLGADEYGSAPAANK</sequence>
<comment type="caution">
    <text evidence="5">The sequence shown here is derived from an EMBL/GenBank/DDBJ whole genome shotgun (WGS) entry which is preliminary data.</text>
</comment>
<dbReference type="AlphaFoldDB" id="A0A1S2NAD9"/>
<dbReference type="Proteomes" id="UP000180246">
    <property type="component" value="Unassembled WGS sequence"/>
</dbReference>
<keyword evidence="3 4" id="KW-0732">Signal</keyword>
<dbReference type="InterPro" id="IPR011050">
    <property type="entry name" value="Pectin_lyase_fold/virulence"/>
</dbReference>
<dbReference type="GO" id="GO:0005576">
    <property type="term" value="C:extracellular region"/>
    <property type="evidence" value="ECO:0007669"/>
    <property type="project" value="UniProtKB-SubCell"/>
</dbReference>
<dbReference type="Gene3D" id="2.160.20.10">
    <property type="entry name" value="Single-stranded right-handed beta-helix, Pectin lyase-like"/>
    <property type="match status" value="1"/>
</dbReference>
<dbReference type="SUPFAM" id="SSF51126">
    <property type="entry name" value="Pectin lyase-like"/>
    <property type="match status" value="1"/>
</dbReference>
<evidence type="ECO:0000256" key="1">
    <source>
        <dbReference type="ARBA" id="ARBA00004613"/>
    </source>
</evidence>
<dbReference type="SMART" id="SM00710">
    <property type="entry name" value="PbH1"/>
    <property type="match status" value="7"/>
</dbReference>
<reference evidence="5 6" key="1">
    <citation type="submission" date="2014-10" db="EMBL/GenBank/DDBJ databases">
        <authorList>
            <person name="Seo M.-J."/>
            <person name="Seok Y.J."/>
            <person name="Cha I.-T."/>
        </authorList>
    </citation>
    <scope>NUCLEOTIDE SEQUENCE [LARGE SCALE GENOMIC DNA]</scope>
    <source>
        <strain evidence="5 6">NEU</strain>
    </source>
</reference>
<dbReference type="EMBL" id="JRYB01000001">
    <property type="protein sequence ID" value="OIJ41803.1"/>
    <property type="molecule type" value="Genomic_DNA"/>
</dbReference>
<dbReference type="PANTHER" id="PTHR40088:SF2">
    <property type="entry name" value="SECRETED SUGAR HYDROLASE"/>
    <property type="match status" value="1"/>
</dbReference>
<protein>
    <submittedName>
        <fullName evidence="5">Right handed beta helix region family protein</fullName>
    </submittedName>
</protein>
<evidence type="ECO:0000256" key="2">
    <source>
        <dbReference type="ARBA" id="ARBA00022525"/>
    </source>
</evidence>
<keyword evidence="2" id="KW-0964">Secreted</keyword>
<proteinExistence type="predicted"/>
<evidence type="ECO:0000256" key="4">
    <source>
        <dbReference type="SAM" id="SignalP"/>
    </source>
</evidence>
<dbReference type="InterPro" id="IPR012334">
    <property type="entry name" value="Pectin_lyas_fold"/>
</dbReference>
<evidence type="ECO:0000256" key="3">
    <source>
        <dbReference type="ARBA" id="ARBA00022729"/>
    </source>
</evidence>
<accession>A0A1S2NAD9</accession>
<feature type="signal peptide" evidence="4">
    <location>
        <begin position="1"/>
        <end position="31"/>
    </location>
</feature>
<dbReference type="GO" id="GO:0016837">
    <property type="term" value="F:carbon-oxygen lyase activity, acting on polysaccharides"/>
    <property type="evidence" value="ECO:0007669"/>
    <property type="project" value="TreeGrafter"/>
</dbReference>
<gene>
    <name evidence="5" type="ORF">LO55_2563</name>
</gene>
<dbReference type="PANTHER" id="PTHR40088">
    <property type="entry name" value="PECTATE LYASE (EUROFUNG)"/>
    <property type="match status" value="1"/>
</dbReference>
<comment type="subcellular location">
    <subcellularLocation>
        <location evidence="1">Secreted</location>
    </subcellularLocation>
</comment>
<dbReference type="InterPro" id="IPR052052">
    <property type="entry name" value="Polysaccharide_Lyase_9"/>
</dbReference>
<evidence type="ECO:0000313" key="6">
    <source>
        <dbReference type="Proteomes" id="UP000180246"/>
    </source>
</evidence>
<evidence type="ECO:0000313" key="5">
    <source>
        <dbReference type="EMBL" id="OIJ41803.1"/>
    </source>
</evidence>
<dbReference type="InterPro" id="IPR006626">
    <property type="entry name" value="PbH1"/>
</dbReference>
<name>A0A1S2NAD9_9BURK</name>
<feature type="chain" id="PRO_5010269751" evidence="4">
    <location>
        <begin position="32"/>
        <end position="496"/>
    </location>
</feature>